<proteinExistence type="predicted"/>
<organism evidence="1 2">
    <name type="scientific">Desulfitobacterium hafniense (strain DSM 10664 / DCB-2)</name>
    <dbReference type="NCBI Taxonomy" id="272564"/>
    <lineage>
        <taxon>Bacteria</taxon>
        <taxon>Bacillati</taxon>
        <taxon>Bacillota</taxon>
        <taxon>Clostridia</taxon>
        <taxon>Eubacteriales</taxon>
        <taxon>Desulfitobacteriaceae</taxon>
        <taxon>Desulfitobacterium</taxon>
    </lineage>
</organism>
<dbReference type="AlphaFoldDB" id="B8G2H3"/>
<evidence type="ECO:0000313" key="1">
    <source>
        <dbReference type="EMBL" id="ACL21323.1"/>
    </source>
</evidence>
<gene>
    <name evidence="1" type="ordered locus">Dhaf_3305</name>
</gene>
<dbReference type="KEGG" id="dhd:Dhaf_3305"/>
<evidence type="ECO:0000313" key="2">
    <source>
        <dbReference type="Proteomes" id="UP000007726"/>
    </source>
</evidence>
<dbReference type="HOGENOM" id="CLU_155862_0_0_9"/>
<sequence>MKIRQGFVTNSSSTSFIISMKDDLDKEGFIKGIGVEGPSPMSRIFEELYEAVEENKQDIMKYMKESRTAYGSVAEFLQEESYDEETIRIVEKLLAENRKVYYGKLHSDGYSAAEVYFCMESFLICEDDLYFNGKIGGW</sequence>
<protein>
    <submittedName>
        <fullName evidence="1">Uncharacterized protein</fullName>
    </submittedName>
</protein>
<name>B8G2H3_DESHD</name>
<dbReference type="Proteomes" id="UP000007726">
    <property type="component" value="Chromosome"/>
</dbReference>
<dbReference type="RefSeq" id="WP_015944521.1">
    <property type="nucleotide sequence ID" value="NC_011830.1"/>
</dbReference>
<dbReference type="EMBL" id="CP001336">
    <property type="protein sequence ID" value="ACL21323.1"/>
    <property type="molecule type" value="Genomic_DNA"/>
</dbReference>
<reference evidence="1 2" key="1">
    <citation type="journal article" date="2012" name="BMC Microbiol.">
        <title>Genome sequence of Desulfitobacterium hafniense DCB-2, a Gram-positive anaerobe capable of dehalogenation and metal reduction.</title>
        <authorList>
            <person name="Kim S.H."/>
            <person name="Harzman C."/>
            <person name="Davis J.K."/>
            <person name="Hutcheson R."/>
            <person name="Broderick J.B."/>
            <person name="Marsh T.L."/>
            <person name="Tiedje J.M."/>
        </authorList>
    </citation>
    <scope>NUCLEOTIDE SEQUENCE [LARGE SCALE GENOMIC DNA]</scope>
    <source>
        <strain evidence="2">DSM 10664 / DCB-2</strain>
    </source>
</reference>
<accession>B8G2H3</accession>